<evidence type="ECO:0000313" key="8">
    <source>
        <dbReference type="Proteomes" id="UP000186218"/>
    </source>
</evidence>
<dbReference type="Proteomes" id="UP000186218">
    <property type="component" value="Unassembled WGS sequence"/>
</dbReference>
<dbReference type="EMBL" id="FTNT01000007">
    <property type="protein sequence ID" value="SIS07587.1"/>
    <property type="molecule type" value="Genomic_DNA"/>
</dbReference>
<accession>A0A1N7G4R1</accession>
<keyword evidence="2 5" id="KW-0548">Nucleotidyltransferase</keyword>
<dbReference type="EC" id="2.7.7.105" evidence="5"/>
<keyword evidence="4 5" id="KW-0342">GTP-binding</keyword>
<dbReference type="Pfam" id="PF01983">
    <property type="entry name" value="CofC"/>
    <property type="match status" value="1"/>
</dbReference>
<evidence type="ECO:0000256" key="3">
    <source>
        <dbReference type="ARBA" id="ARBA00022741"/>
    </source>
</evidence>
<dbReference type="Gene3D" id="3.90.550.10">
    <property type="entry name" value="Spore Coat Polysaccharide Biosynthesis Protein SpsA, Chain A"/>
    <property type="match status" value="1"/>
</dbReference>
<proteinExistence type="inferred from homology"/>
<dbReference type="STRING" id="1344003.SAMN05445060_2502"/>
<dbReference type="PANTHER" id="PTHR40392:SF1">
    <property type="entry name" value="2-PHOSPHO-L-LACTATE GUANYLYLTRANSFERASE"/>
    <property type="match status" value="1"/>
</dbReference>
<dbReference type="InterPro" id="IPR002835">
    <property type="entry name" value="CofC"/>
</dbReference>
<dbReference type="GO" id="GO:0052645">
    <property type="term" value="P:F420-0 metabolic process"/>
    <property type="evidence" value="ECO:0007669"/>
    <property type="project" value="UniProtKB-UniRule"/>
</dbReference>
<dbReference type="AlphaFoldDB" id="A0A1N7G4R1"/>
<keyword evidence="3 5" id="KW-0547">Nucleotide-binding</keyword>
<comment type="catalytic activity">
    <reaction evidence="5">
        <text>phosphoenolpyruvate + GTP + H(+) = enolpyruvoyl-2-diphospho-5'-guanosine + diphosphate</text>
        <dbReference type="Rhea" id="RHEA:30519"/>
        <dbReference type="ChEBI" id="CHEBI:15378"/>
        <dbReference type="ChEBI" id="CHEBI:33019"/>
        <dbReference type="ChEBI" id="CHEBI:37565"/>
        <dbReference type="ChEBI" id="CHEBI:58702"/>
        <dbReference type="ChEBI" id="CHEBI:143701"/>
        <dbReference type="EC" id="2.7.7.105"/>
    </reaction>
</comment>
<feature type="binding site" evidence="5">
    <location>
        <position position="163"/>
    </location>
    <ligand>
        <name>phosphoenolpyruvate</name>
        <dbReference type="ChEBI" id="CHEBI:58702"/>
    </ligand>
</feature>
<evidence type="ECO:0000256" key="5">
    <source>
        <dbReference type="HAMAP-Rule" id="MF_02114"/>
    </source>
</evidence>
<keyword evidence="1 5" id="KW-0808">Transferase</keyword>
<dbReference type="PANTHER" id="PTHR40392">
    <property type="entry name" value="2-PHOSPHO-L-LACTATE GUANYLYLTRANSFERASE"/>
    <property type="match status" value="1"/>
</dbReference>
<dbReference type="GO" id="GO:0043814">
    <property type="term" value="F:phospholactate guanylyltransferase activity"/>
    <property type="evidence" value="ECO:0007669"/>
    <property type="project" value="InterPro"/>
</dbReference>
<feature type="binding site" evidence="5">
    <location>
        <position position="166"/>
    </location>
    <ligand>
        <name>phosphoenolpyruvate</name>
        <dbReference type="ChEBI" id="CHEBI:58702"/>
    </ligand>
</feature>
<evidence type="ECO:0000256" key="1">
    <source>
        <dbReference type="ARBA" id="ARBA00022679"/>
    </source>
</evidence>
<comment type="similarity">
    <text evidence="5">Belongs to the CofC family.</text>
</comment>
<evidence type="ECO:0000313" key="7">
    <source>
        <dbReference type="EMBL" id="SIS07587.1"/>
    </source>
</evidence>
<gene>
    <name evidence="5" type="primary">fbiD</name>
    <name evidence="7" type="ORF">SAMN05445060_2502</name>
</gene>
<dbReference type="UniPathway" id="UPA00071"/>
<dbReference type="SUPFAM" id="SSF53448">
    <property type="entry name" value="Nucleotide-diphospho-sugar transferases"/>
    <property type="match status" value="1"/>
</dbReference>
<evidence type="ECO:0000256" key="6">
    <source>
        <dbReference type="SAM" id="MobiDB-lite"/>
    </source>
</evidence>
<evidence type="ECO:0000256" key="4">
    <source>
        <dbReference type="ARBA" id="ARBA00023134"/>
    </source>
</evidence>
<feature type="region of interest" description="Disordered" evidence="6">
    <location>
        <begin position="155"/>
        <end position="187"/>
    </location>
</feature>
<dbReference type="InterPro" id="IPR029044">
    <property type="entry name" value="Nucleotide-diphossugar_trans"/>
</dbReference>
<sequence>MVGVLAVKDLALAKTRLAEQLSTGIRARLVLAMMRDTVAVLHRSGAAGVVVVSPDPRVLAAAEESGARVLAESATPGASTRGHAQLNRAFVAGSTVAAHAWEDPRVMLVQADLPAARADHLATAADLAIGTARAIITDRDGSGTTLLVVDRAGELTDRPPRFGSGSARRHVAQGATDLSTLRGHPPWPDLRTDVDTLEDLAVAAHLGTGDHTRAVIAELHASGALSQTG</sequence>
<protein>
    <recommendedName>
        <fullName evidence="5">Phosphoenolpyruvate guanylyltransferase</fullName>
        <shortName evidence="5">PEP guanylyltransferase</shortName>
        <ecNumber evidence="5">2.7.7.105</ecNumber>
    </recommendedName>
</protein>
<keyword evidence="8" id="KW-1185">Reference proteome</keyword>
<dbReference type="GO" id="GO:0005525">
    <property type="term" value="F:GTP binding"/>
    <property type="evidence" value="ECO:0007669"/>
    <property type="project" value="UniProtKB-KW"/>
</dbReference>
<evidence type="ECO:0000256" key="2">
    <source>
        <dbReference type="ARBA" id="ARBA00022695"/>
    </source>
</evidence>
<reference evidence="7 8" key="1">
    <citation type="submission" date="2017-01" db="EMBL/GenBank/DDBJ databases">
        <authorList>
            <person name="Mah S.A."/>
            <person name="Swanson W.J."/>
            <person name="Moy G.W."/>
            <person name="Vacquier V.D."/>
        </authorList>
    </citation>
    <scope>NUCLEOTIDE SEQUENCE [LARGE SCALE GENOMIC DNA]</scope>
    <source>
        <strain evidence="7 8">CPCC 203464</strain>
    </source>
</reference>
<dbReference type="NCBIfam" id="TIGR03552">
    <property type="entry name" value="F420_cofC"/>
    <property type="match status" value="1"/>
</dbReference>
<comment type="pathway">
    <text evidence="5">Cofactor biosynthesis; coenzyme F420 biosynthesis.</text>
</comment>
<comment type="function">
    <text evidence="5">Guanylyltransferase that catalyzes the activation of phosphoenolpyruvate (PEP) as enolpyruvoyl-2-diphospho-5'-guanosine, via the condensation of PEP with GTP. It is involved in the biosynthesis of coenzyme F420, a hydride carrier cofactor.</text>
</comment>
<name>A0A1N7G4R1_9NOCA</name>
<feature type="binding site" evidence="5">
    <location>
        <position position="144"/>
    </location>
    <ligand>
        <name>phosphoenolpyruvate</name>
        <dbReference type="ChEBI" id="CHEBI:58702"/>
    </ligand>
</feature>
<dbReference type="HAMAP" id="MF_02114">
    <property type="entry name" value="CofC"/>
    <property type="match status" value="1"/>
</dbReference>
<organism evidence="7 8">
    <name type="scientific">Williamsia sterculiae</name>
    <dbReference type="NCBI Taxonomy" id="1344003"/>
    <lineage>
        <taxon>Bacteria</taxon>
        <taxon>Bacillati</taxon>
        <taxon>Actinomycetota</taxon>
        <taxon>Actinomycetes</taxon>
        <taxon>Mycobacteriales</taxon>
        <taxon>Nocardiaceae</taxon>
        <taxon>Williamsia</taxon>
    </lineage>
</organism>